<proteinExistence type="predicted"/>
<reference evidence="1 2" key="1">
    <citation type="journal article" date="2007" name="Genome Biol.">
        <title>Characterization and modeling of the Haemophilus influenzae core and supragenomes based on the complete genomic sequences of Rd and 12 clinical nontypeable strains.</title>
        <authorList>
            <person name="Hogg J.S."/>
            <person name="Hu F.Z."/>
            <person name="Janto B."/>
            <person name="Boissy R."/>
            <person name="Hayes J."/>
            <person name="Keefe R."/>
            <person name="Post J.C."/>
            <person name="Ehrlich G.D."/>
        </authorList>
    </citation>
    <scope>NUCLEOTIDE SEQUENCE [LARGE SCALE GENOMIC DNA]</scope>
    <source>
        <strain evidence="2">NTHi 3655</strain>
    </source>
</reference>
<dbReference type="EMBL" id="AAZF01000005">
    <property type="protein sequence ID" value="EDJ92762.1"/>
    <property type="molecule type" value="Genomic_DNA"/>
</dbReference>
<dbReference type="PANTHER" id="PTHR46889:SF4">
    <property type="entry name" value="TRANSPOSASE INSO FOR INSERTION SEQUENCE ELEMENT IS911B-RELATED"/>
    <property type="match status" value="1"/>
</dbReference>
<dbReference type="Proteomes" id="UP000003185">
    <property type="component" value="Unassembled WGS sequence"/>
</dbReference>
<comment type="caution">
    <text evidence="1">The sequence shown here is derived from an EMBL/GenBank/DDBJ whole genome shotgun (WGS) entry which is preliminary data.</text>
</comment>
<sequence>MMKQAVARLDEAKPILHSDQGWQYQMIDYQHILRENSIQSMSRKGNCLDNSRMESFFRCFNNWKKNSMSVFRIG</sequence>
<dbReference type="AlphaFoldDB" id="A0A0H3PDB8"/>
<gene>
    <name evidence="1" type="ORF">CGSHi3655_03816</name>
</gene>
<evidence type="ECO:0000313" key="1">
    <source>
        <dbReference type="EMBL" id="EDJ92762.1"/>
    </source>
</evidence>
<dbReference type="InterPro" id="IPR012337">
    <property type="entry name" value="RNaseH-like_sf"/>
</dbReference>
<dbReference type="SUPFAM" id="SSF53098">
    <property type="entry name" value="Ribonuclease H-like"/>
    <property type="match status" value="1"/>
</dbReference>
<dbReference type="InterPro" id="IPR050900">
    <property type="entry name" value="Transposase_IS3/IS150/IS904"/>
</dbReference>
<dbReference type="PANTHER" id="PTHR46889">
    <property type="entry name" value="TRANSPOSASE INSF FOR INSERTION SEQUENCE IS3B-RELATED"/>
    <property type="match status" value="1"/>
</dbReference>
<evidence type="ECO:0000313" key="2">
    <source>
        <dbReference type="Proteomes" id="UP000003185"/>
    </source>
</evidence>
<name>A0A0H3PDB8_HAEI3</name>
<organism evidence="1 2">
    <name type="scientific">Haemophilus influenzae (strain NTHi 3655)</name>
    <dbReference type="NCBI Taxonomy" id="375177"/>
    <lineage>
        <taxon>Bacteria</taxon>
        <taxon>Pseudomonadati</taxon>
        <taxon>Pseudomonadota</taxon>
        <taxon>Gammaproteobacteria</taxon>
        <taxon>Pasteurellales</taxon>
        <taxon>Pasteurellaceae</taxon>
        <taxon>Haemophilus</taxon>
    </lineage>
</organism>
<protein>
    <submittedName>
        <fullName evidence="1">Transposase</fullName>
    </submittedName>
</protein>
<accession>A0A0H3PDB8</accession>